<dbReference type="EMBL" id="JABXJJ020000018">
    <property type="protein sequence ID" value="MDI5970874.1"/>
    <property type="molecule type" value="Genomic_DNA"/>
</dbReference>
<keyword evidence="2" id="KW-1133">Transmembrane helix</keyword>
<feature type="transmembrane region" description="Helical" evidence="2">
    <location>
        <begin position="42"/>
        <end position="65"/>
    </location>
</feature>
<keyword evidence="2" id="KW-0472">Membrane</keyword>
<protein>
    <submittedName>
        <fullName evidence="4">Uncharacterized protein</fullName>
    </submittedName>
</protein>
<feature type="compositionally biased region" description="Low complexity" evidence="1">
    <location>
        <begin position="80"/>
        <end position="93"/>
    </location>
</feature>
<proteinExistence type="predicted"/>
<reference evidence="4 5" key="1">
    <citation type="submission" date="2023-05" db="EMBL/GenBank/DDBJ databases">
        <title>Streptantibioticus silvisoli sp. nov., acidotolerant actinomycetes 1 from pine litter.</title>
        <authorList>
            <person name="Swiecimska M."/>
            <person name="Golinska P."/>
            <person name="Sangal V."/>
            <person name="Wachnowicz B."/>
            <person name="Goodfellow M."/>
        </authorList>
    </citation>
    <scope>NUCLEOTIDE SEQUENCE</scope>
    <source>
        <strain evidence="4">SL13</strain>
        <strain evidence="3 5">SL54</strain>
    </source>
</reference>
<accession>A0AA90KH04</accession>
<dbReference type="AlphaFoldDB" id="A0AA90KH04"/>
<dbReference type="EMBL" id="JAAGKO020000025">
    <property type="protein sequence ID" value="MDI5964622.1"/>
    <property type="molecule type" value="Genomic_DNA"/>
</dbReference>
<keyword evidence="2" id="KW-0812">Transmembrane</keyword>
<keyword evidence="5" id="KW-1185">Reference proteome</keyword>
<organism evidence="4">
    <name type="scientific">Streptantibioticus silvisoli</name>
    <dbReference type="NCBI Taxonomy" id="2705255"/>
    <lineage>
        <taxon>Bacteria</taxon>
        <taxon>Bacillati</taxon>
        <taxon>Actinomycetota</taxon>
        <taxon>Actinomycetes</taxon>
        <taxon>Kitasatosporales</taxon>
        <taxon>Streptomycetaceae</taxon>
        <taxon>Streptantibioticus</taxon>
    </lineage>
</organism>
<sequence>MDATAVGVLAGLGALFFVVGVAGGRAAVAWVPALPGMTRRQALGIGALGVALLLAAVAVAVAGVLGTAGPPTASGPPVPGAGVSATGTAAAPGPGTGDGVRSPGSTGGASYPVHVWWTDDGGATTLHAYDGPDSQHWIATYTYGEALDVTCRTPHGRRVHVGPGYHGPDADSTVWYQLTDGGWIPAAYTNVPATETVPACG</sequence>
<name>A0AA90KH04_9ACTN</name>
<feature type="region of interest" description="Disordered" evidence="1">
    <location>
        <begin position="69"/>
        <end position="106"/>
    </location>
</feature>
<evidence type="ECO:0000313" key="4">
    <source>
        <dbReference type="EMBL" id="MDI5970874.1"/>
    </source>
</evidence>
<dbReference type="RefSeq" id="WP_271316836.1">
    <property type="nucleotide sequence ID" value="NZ_JAAGKO020000025.1"/>
</dbReference>
<evidence type="ECO:0000256" key="2">
    <source>
        <dbReference type="SAM" id="Phobius"/>
    </source>
</evidence>
<dbReference type="Proteomes" id="UP001156398">
    <property type="component" value="Unassembled WGS sequence"/>
</dbReference>
<gene>
    <name evidence="3" type="ORF">POF43_018135</name>
    <name evidence="4" type="ORF">POF50_016245</name>
</gene>
<evidence type="ECO:0000256" key="1">
    <source>
        <dbReference type="SAM" id="MobiDB-lite"/>
    </source>
</evidence>
<evidence type="ECO:0000313" key="5">
    <source>
        <dbReference type="Proteomes" id="UP001156398"/>
    </source>
</evidence>
<evidence type="ECO:0000313" key="3">
    <source>
        <dbReference type="EMBL" id="MDI5964622.1"/>
    </source>
</evidence>
<comment type="caution">
    <text evidence="4">The sequence shown here is derived from an EMBL/GenBank/DDBJ whole genome shotgun (WGS) entry which is preliminary data.</text>
</comment>